<dbReference type="InterPro" id="IPR045691">
    <property type="entry name" value="DUF6056"/>
</dbReference>
<feature type="transmembrane region" description="Helical" evidence="1">
    <location>
        <begin position="390"/>
        <end position="408"/>
    </location>
</feature>
<accession>A0AAJ2P1T5</accession>
<feature type="transmembrane region" description="Helical" evidence="1">
    <location>
        <begin position="124"/>
        <end position="148"/>
    </location>
</feature>
<feature type="transmembrane region" description="Helical" evidence="1">
    <location>
        <begin position="300"/>
        <end position="317"/>
    </location>
</feature>
<evidence type="ECO:0000313" key="3">
    <source>
        <dbReference type="Proteomes" id="UP001281024"/>
    </source>
</evidence>
<keyword evidence="1" id="KW-0812">Transmembrane</keyword>
<feature type="transmembrane region" description="Helical" evidence="1">
    <location>
        <begin position="270"/>
        <end position="288"/>
    </location>
</feature>
<feature type="transmembrane region" description="Helical" evidence="1">
    <location>
        <begin position="213"/>
        <end position="232"/>
    </location>
</feature>
<feature type="transmembrane region" description="Helical" evidence="1">
    <location>
        <begin position="18"/>
        <end position="37"/>
    </location>
</feature>
<keyword evidence="1" id="KW-1133">Transmembrane helix</keyword>
<protein>
    <submittedName>
        <fullName evidence="2">Uncharacterized protein</fullName>
    </submittedName>
</protein>
<gene>
    <name evidence="2" type="ORF">GA838_05945</name>
</gene>
<feature type="transmembrane region" description="Helical" evidence="1">
    <location>
        <begin position="173"/>
        <end position="206"/>
    </location>
</feature>
<feature type="transmembrane region" description="Helical" evidence="1">
    <location>
        <begin position="361"/>
        <end position="378"/>
    </location>
</feature>
<feature type="transmembrane region" description="Helical" evidence="1">
    <location>
        <begin position="81"/>
        <end position="103"/>
    </location>
</feature>
<dbReference type="EMBL" id="WERV01000004">
    <property type="protein sequence ID" value="MDV7715299.1"/>
    <property type="molecule type" value="Genomic_DNA"/>
</dbReference>
<dbReference type="Pfam" id="PF19528">
    <property type="entry name" value="DUF6056"/>
    <property type="match status" value="1"/>
</dbReference>
<keyword evidence="1" id="KW-0472">Membrane</keyword>
<name>A0AAJ2P1T5_OENOE</name>
<evidence type="ECO:0000256" key="1">
    <source>
        <dbReference type="SAM" id="Phobius"/>
    </source>
</evidence>
<sequence>MVNRDFINRDFLCKNNKYIVWIEYSVIFIFFLLLFSFSRKCIGTDDVNFSNQIKVLGYFPWLAGRYFGWSGRVFSDAVTGIFLFVPIPIWAAFNSFLFCLLIFSLTEIVFGSHSINKDTIVLSVFFYIPLGIFVDSASWIVGSFNYLWVTSLGVYSLTYLKNEYLGKTSKRRIIYLIFAFFACLGTEQLALVLACLSFISIITFYIRKESININLISYFVSCFVPLVISVLSPGDSRRRVLDSHRWYKNFLSESITEKIKIGFNWEISNLFKLVLPLSLVLLIIFIYEAFRKESIKKIDFSINLAIFFLIFLTINLLKIKNIDFNNYFQYPLNNHHLIFLLILYGLFFFAVLNRTAKNKKIVMLTFLASILSAALLYFSPTIFASGARTYWISWICLVFIFVQVLSDIKLVNARSLFLLSIYPLSNLMLYAYWLISQGFIPHTLW</sequence>
<comment type="caution">
    <text evidence="2">The sequence shown here is derived from an EMBL/GenBank/DDBJ whole genome shotgun (WGS) entry which is preliminary data.</text>
</comment>
<evidence type="ECO:0000313" key="2">
    <source>
        <dbReference type="EMBL" id="MDV7715299.1"/>
    </source>
</evidence>
<dbReference type="AlphaFoldDB" id="A0AAJ2P1T5"/>
<feature type="transmembrane region" description="Helical" evidence="1">
    <location>
        <begin position="415"/>
        <end position="435"/>
    </location>
</feature>
<organism evidence="2 3">
    <name type="scientific">Oenococcus oeni</name>
    <name type="common">Leuconostoc oenos</name>
    <dbReference type="NCBI Taxonomy" id="1247"/>
    <lineage>
        <taxon>Bacteria</taxon>
        <taxon>Bacillati</taxon>
        <taxon>Bacillota</taxon>
        <taxon>Bacilli</taxon>
        <taxon>Lactobacillales</taxon>
        <taxon>Lactobacillaceae</taxon>
        <taxon>Oenococcus</taxon>
    </lineage>
</organism>
<feature type="transmembrane region" description="Helical" evidence="1">
    <location>
        <begin position="337"/>
        <end position="354"/>
    </location>
</feature>
<proteinExistence type="predicted"/>
<dbReference type="Proteomes" id="UP001281024">
    <property type="component" value="Unassembled WGS sequence"/>
</dbReference>
<reference evidence="2" key="1">
    <citation type="submission" date="2019-10" db="EMBL/GenBank/DDBJ databases">
        <title>Malate fermentation in French cider.</title>
        <authorList>
            <person name="Cousin F.J."/>
            <person name="Medina Fernandez S."/>
            <person name="Misery B."/>
            <person name="Laplace J.-M."/>
            <person name="Cretenet M."/>
        </authorList>
    </citation>
    <scope>NUCLEOTIDE SEQUENCE</scope>
    <source>
        <strain evidence="2">UCMA15129</strain>
    </source>
</reference>